<dbReference type="PROSITE" id="PS50198">
    <property type="entry name" value="PPIC_PPIASE_2"/>
    <property type="match status" value="1"/>
</dbReference>
<dbReference type="InterPro" id="IPR027304">
    <property type="entry name" value="Trigger_fact/SurA_dom_sf"/>
</dbReference>
<feature type="domain" description="PpiC" evidence="4">
    <location>
        <begin position="183"/>
        <end position="280"/>
    </location>
</feature>
<sequence>MKMLFVKLFAISFLFFSSLVASSQAHAKEVVNKIITIVNEEIILQSDLADMDKRIDRIGSVDETLLLGNKVESLKGNKKAQLEFLIREKLVDSEIKRQNMTVADEQVTAEISQMAKKNQMSSAEFASYMKSQGYTVDQYKVVLKTRMERQTFFERDIISKLRITDEDAYSVYRANAPNYRPSVSEYRIAQIFFSTRKGGDEAALTRARAASERLRAGESFESLANQVDETPGANKDGVLGTFKSGEFAPALERGVESLSVGETSGIIEGSTGYHIIKLLSKNTILDPNFVRVKEQIKAGLVQQNFERQLKNWFEIKKSQAHIENLNNETP</sequence>
<dbReference type="PATRIC" id="fig|1184267.3.peg.15"/>
<evidence type="ECO:0000313" key="5">
    <source>
        <dbReference type="EMBL" id="AGH94233.1"/>
    </source>
</evidence>
<dbReference type="eggNOG" id="COG0760">
    <property type="taxonomic scope" value="Bacteria"/>
</dbReference>
<dbReference type="Gene3D" id="3.10.50.40">
    <property type="match status" value="1"/>
</dbReference>
<dbReference type="PANTHER" id="PTHR47637:SF1">
    <property type="entry name" value="CHAPERONE SURA"/>
    <property type="match status" value="1"/>
</dbReference>
<feature type="signal peptide" evidence="3">
    <location>
        <begin position="1"/>
        <end position="27"/>
    </location>
</feature>
<dbReference type="Gene3D" id="1.10.4030.10">
    <property type="entry name" value="Porin chaperone SurA, peptide-binding domain"/>
    <property type="match status" value="1"/>
</dbReference>
<keyword evidence="2" id="KW-0697">Rotamase</keyword>
<dbReference type="Pfam" id="PF00639">
    <property type="entry name" value="Rotamase"/>
    <property type="match status" value="1"/>
</dbReference>
<evidence type="ECO:0000256" key="3">
    <source>
        <dbReference type="SAM" id="SignalP"/>
    </source>
</evidence>
<dbReference type="OrthoDB" id="5289887at2"/>
<dbReference type="PANTHER" id="PTHR47637">
    <property type="entry name" value="CHAPERONE SURA"/>
    <property type="match status" value="1"/>
</dbReference>
<accession>M4V4X8</accession>
<dbReference type="KEGG" id="bex:A11Q_13"/>
<dbReference type="SUPFAM" id="SSF54534">
    <property type="entry name" value="FKBP-like"/>
    <property type="match status" value="1"/>
</dbReference>
<gene>
    <name evidence="5" type="ORF">A11Q_13</name>
</gene>
<dbReference type="RefSeq" id="WP_015468723.1">
    <property type="nucleotide sequence ID" value="NC_020813.1"/>
</dbReference>
<keyword evidence="2" id="KW-0413">Isomerase</keyword>
<dbReference type="EMBL" id="CP003537">
    <property type="protein sequence ID" value="AGH94233.1"/>
    <property type="molecule type" value="Genomic_DNA"/>
</dbReference>
<dbReference type="InterPro" id="IPR000297">
    <property type="entry name" value="PPIase_PpiC"/>
</dbReference>
<dbReference type="HOGENOM" id="CLU_034646_5_0_7"/>
<name>M4V4X8_9BACT</name>
<dbReference type="InterPro" id="IPR046357">
    <property type="entry name" value="PPIase_dom_sf"/>
</dbReference>
<keyword evidence="1 3" id="KW-0732">Signal</keyword>
<evidence type="ECO:0000256" key="2">
    <source>
        <dbReference type="PROSITE-ProRule" id="PRU00278"/>
    </source>
</evidence>
<dbReference type="STRING" id="1184267.A11Q_13"/>
<keyword evidence="6" id="KW-1185">Reference proteome</keyword>
<evidence type="ECO:0000256" key="1">
    <source>
        <dbReference type="ARBA" id="ARBA00022729"/>
    </source>
</evidence>
<organism evidence="5 6">
    <name type="scientific">Pseudobdellovibrio exovorus JSS</name>
    <dbReference type="NCBI Taxonomy" id="1184267"/>
    <lineage>
        <taxon>Bacteria</taxon>
        <taxon>Pseudomonadati</taxon>
        <taxon>Bdellovibrionota</taxon>
        <taxon>Bdellovibrionia</taxon>
        <taxon>Bdellovibrionales</taxon>
        <taxon>Pseudobdellovibrionaceae</taxon>
        <taxon>Pseudobdellovibrio</taxon>
    </lineage>
</organism>
<dbReference type="AlphaFoldDB" id="M4V4X8"/>
<evidence type="ECO:0000313" key="6">
    <source>
        <dbReference type="Proteomes" id="UP000012040"/>
    </source>
</evidence>
<evidence type="ECO:0000259" key="4">
    <source>
        <dbReference type="PROSITE" id="PS50198"/>
    </source>
</evidence>
<feature type="chain" id="PRO_5007921554" evidence="3">
    <location>
        <begin position="28"/>
        <end position="330"/>
    </location>
</feature>
<dbReference type="Pfam" id="PF13624">
    <property type="entry name" value="SurA_N_3"/>
    <property type="match status" value="1"/>
</dbReference>
<dbReference type="InterPro" id="IPR050280">
    <property type="entry name" value="OMP_Chaperone_SurA"/>
</dbReference>
<protein>
    <submittedName>
        <fullName evidence="5">Survival protein SurA</fullName>
    </submittedName>
</protein>
<proteinExistence type="predicted"/>
<reference evidence="5 6" key="1">
    <citation type="journal article" date="2013" name="ISME J.">
        <title>By their genes ye shall know them: genomic signatures of predatory bacteria.</title>
        <authorList>
            <person name="Pasternak Z."/>
            <person name="Pietrokovski S."/>
            <person name="Rotem O."/>
            <person name="Gophna U."/>
            <person name="Lurie-Weinberger M.N."/>
            <person name="Jurkevitch E."/>
        </authorList>
    </citation>
    <scope>NUCLEOTIDE SEQUENCE [LARGE SCALE GENOMIC DNA]</scope>
    <source>
        <strain evidence="5 6">JSS</strain>
    </source>
</reference>
<dbReference type="SUPFAM" id="SSF109998">
    <property type="entry name" value="Triger factor/SurA peptide-binding domain-like"/>
    <property type="match status" value="1"/>
</dbReference>
<dbReference type="GO" id="GO:0003755">
    <property type="term" value="F:peptidyl-prolyl cis-trans isomerase activity"/>
    <property type="evidence" value="ECO:0007669"/>
    <property type="project" value="UniProtKB-KW"/>
</dbReference>
<dbReference type="Proteomes" id="UP000012040">
    <property type="component" value="Chromosome"/>
</dbReference>